<dbReference type="Proteomes" id="UP000544331">
    <property type="component" value="Unassembled WGS sequence"/>
</dbReference>
<dbReference type="InterPro" id="IPR003593">
    <property type="entry name" value="AAA+_ATPase"/>
</dbReference>
<proteinExistence type="predicted"/>
<dbReference type="EMBL" id="JAAOAN010000437">
    <property type="protein sequence ID" value="KAF5706994.1"/>
    <property type="molecule type" value="Genomic_DNA"/>
</dbReference>
<feature type="compositionally biased region" description="Basic and acidic residues" evidence="1">
    <location>
        <begin position="382"/>
        <end position="393"/>
    </location>
</feature>
<feature type="compositionally biased region" description="Low complexity" evidence="1">
    <location>
        <begin position="246"/>
        <end position="255"/>
    </location>
</feature>
<dbReference type="Gene3D" id="3.40.50.300">
    <property type="entry name" value="P-loop containing nucleotide triphosphate hydrolases"/>
    <property type="match status" value="1"/>
</dbReference>
<dbReference type="OrthoDB" id="10042665at2759"/>
<feature type="compositionally biased region" description="Basic and acidic residues" evidence="1">
    <location>
        <begin position="1177"/>
        <end position="1186"/>
    </location>
</feature>
<gene>
    <name evidence="3" type="ORF">FMUND_11324</name>
</gene>
<reference evidence="3 4" key="1">
    <citation type="submission" date="2020-05" db="EMBL/GenBank/DDBJ databases">
        <title>Identification and distribution of gene clusters putatively required for synthesis of sphingolipid metabolism inhibitors in phylogenetically diverse species of the filamentous fungus Fusarium.</title>
        <authorList>
            <person name="Kim H.-S."/>
            <person name="Busman M."/>
            <person name="Brown D.W."/>
            <person name="Divon H."/>
            <person name="Uhlig S."/>
            <person name="Proctor R.H."/>
        </authorList>
    </citation>
    <scope>NUCLEOTIDE SEQUENCE [LARGE SCALE GENOMIC DNA]</scope>
    <source>
        <strain evidence="3 4">NRRL 66235</strain>
    </source>
</reference>
<dbReference type="Pfam" id="PF23232">
    <property type="entry name" value="AAA_lid_13"/>
    <property type="match status" value="1"/>
</dbReference>
<dbReference type="Pfam" id="PF22942">
    <property type="entry name" value="DUF7025"/>
    <property type="match status" value="1"/>
</dbReference>
<dbReference type="PANTHER" id="PTHR46411:SF2">
    <property type="entry name" value="AAA+ ATPASE DOMAIN-CONTAINING PROTEIN"/>
    <property type="match status" value="1"/>
</dbReference>
<feature type="region of interest" description="Disordered" evidence="1">
    <location>
        <begin position="692"/>
        <end position="720"/>
    </location>
</feature>
<evidence type="ECO:0000313" key="4">
    <source>
        <dbReference type="Proteomes" id="UP000544331"/>
    </source>
</evidence>
<dbReference type="InterPro" id="IPR056599">
    <property type="entry name" value="AAA_lid_fung"/>
</dbReference>
<feature type="compositionally biased region" description="Basic and acidic residues" evidence="1">
    <location>
        <begin position="417"/>
        <end position="435"/>
    </location>
</feature>
<feature type="compositionally biased region" description="Polar residues" evidence="1">
    <location>
        <begin position="401"/>
        <end position="411"/>
    </location>
</feature>
<dbReference type="CDD" id="cd19481">
    <property type="entry name" value="RecA-like_protease"/>
    <property type="match status" value="1"/>
</dbReference>
<evidence type="ECO:0000256" key="1">
    <source>
        <dbReference type="SAM" id="MobiDB-lite"/>
    </source>
</evidence>
<feature type="region of interest" description="Disordered" evidence="1">
    <location>
        <begin position="338"/>
        <end position="445"/>
    </location>
</feature>
<dbReference type="InterPro" id="IPR054289">
    <property type="entry name" value="DUF7025"/>
</dbReference>
<feature type="compositionally biased region" description="Polar residues" evidence="1">
    <location>
        <begin position="54"/>
        <end position="65"/>
    </location>
</feature>
<organism evidence="3 4">
    <name type="scientific">Fusarium mundagurra</name>
    <dbReference type="NCBI Taxonomy" id="1567541"/>
    <lineage>
        <taxon>Eukaryota</taxon>
        <taxon>Fungi</taxon>
        <taxon>Dikarya</taxon>
        <taxon>Ascomycota</taxon>
        <taxon>Pezizomycotina</taxon>
        <taxon>Sordariomycetes</taxon>
        <taxon>Hypocreomycetidae</taxon>
        <taxon>Hypocreales</taxon>
        <taxon>Nectriaceae</taxon>
        <taxon>Fusarium</taxon>
        <taxon>Fusarium fujikuroi species complex</taxon>
    </lineage>
</organism>
<feature type="region of interest" description="Disordered" evidence="1">
    <location>
        <begin position="1201"/>
        <end position="1325"/>
    </location>
</feature>
<sequence length="1325" mass="151248">MNESVAMAPPVEVETPARSNDKPANSAPHEASDESIASSKIAAEVSHDSRKLLPSQNQKKPSGSVTPRDDAGDMQAEIQRLNRQIQDLKMIHQEEREQLEDAWEEDYEFRSWSTREVKAPGMPFTRTQRAYVSEKVDKDFPEDVDLVKAIHYARDVERQEIQAWRLANPGQEYQAPQSKTGPPSTSMLNRVPWTEFQDSLEITDQAKRFAIDVLIGEPNVKVTMPTFRYRPGGAARYGFDNRADTSGGAASAPSGTANLRKPTGRTMSRGQGPLPERIRINSTAILRILSKIFQEEISTKFEPVLMMRPFRGLIWYKDEIRKWRDDLEKTVIEAQIEAEKTQKEEDEAQREEEPKKSDNKDEEATEDVVEAKMELDLSVGQKEPETGDKKLEGEAEDKDTQSTVDAVSNNTPDEKEDADKANNKSDDESEINDRRDRRRRRRSMESMDTEIADAFINTQEALDDLNRLVEFIDHDLEDKLAYLACDECTKVVWSDIWHLFKPGDFVVSKDEKQAYRVIQVKYATHSMKPPTGRSLWMLEAKAKLDDSPITIQCVFLDFDGERIGPVTQTIDIHRYEGERSIRSLPVVPLRRAKTRNLKETLIKRGSMFIEACDPQRRGIPMHYSGLSLETQEEIDSQVVIDFEEAFAANDVGGKTKPSGWTIEKLVLECFANQIKDEMQVYLHDVQTKWKPELKDIDPGGDSDTDYSSDSSDDRGARRRRAQMNRTCLPQCCSDENVHDDVFVGHNRSREFVQSQFWEDDLNEGMPSLTITARSLREAMEDEDYITDDDRLITSYRVFGFIMRSRKWAKLDLTYLGPMKGQNTFDLLVLPPGHREMVESLVTQHFLDKASAYDETDEVDIVRGKGKGLILLLHGAPGVGKTTTAECVATYFHKPLFQITCGDLGSTADVVESRLEKNFALASRWGCILLIDEADVFLEARQTENFDRNSLVAVFLRTLEYYTGILFLTTNRVGTFDEAFTSRIHISLYYPPLNLESTVAVFKLNLTRIKARFEKKKERGEAELELDEMSIATFIHLYFKNNKDARWNGRQIRNACQTALALAEFEGQKLANPAASGGRNVMEFAAMSKKMIKVKLTEKHFQDVAKAYLAFIKYLREVHGVSAAQQAKNYRLRHDRWGLGESASLLASRQREYGAEGKPEYGQRYGARPSGRTGQQTRGDRHRQEQHIDDEDIAYEYGYVDDYHGHQDDQGFMQDDEDGRDFENGPSFDEEDDYDEGYEERPAARGKQPAQNYDEEFADNRRYPDDQQETVNYRPGPSQPERHTVRGGNRGRGSGRSQQASRRGDQVHKRRVMPGAYRKVPPDEAD</sequence>
<dbReference type="PANTHER" id="PTHR46411">
    <property type="entry name" value="FAMILY ATPASE, PUTATIVE-RELATED"/>
    <property type="match status" value="1"/>
</dbReference>
<feature type="region of interest" description="Disordered" evidence="1">
    <location>
        <begin position="1"/>
        <end position="74"/>
    </location>
</feature>
<dbReference type="InterPro" id="IPR027417">
    <property type="entry name" value="P-loop_NTPase"/>
</dbReference>
<dbReference type="SMART" id="SM00382">
    <property type="entry name" value="AAA"/>
    <property type="match status" value="1"/>
</dbReference>
<feature type="domain" description="AAA+ ATPase" evidence="2">
    <location>
        <begin position="866"/>
        <end position="993"/>
    </location>
</feature>
<dbReference type="InterPro" id="IPR003959">
    <property type="entry name" value="ATPase_AAA_core"/>
</dbReference>
<dbReference type="GO" id="GO:0005524">
    <property type="term" value="F:ATP binding"/>
    <property type="evidence" value="ECO:0007669"/>
    <property type="project" value="InterPro"/>
</dbReference>
<feature type="region of interest" description="Disordered" evidence="1">
    <location>
        <begin position="244"/>
        <end position="276"/>
    </location>
</feature>
<feature type="compositionally biased region" description="Acidic residues" evidence="1">
    <location>
        <begin position="1227"/>
        <end position="1237"/>
    </location>
</feature>
<feature type="compositionally biased region" description="Basic and acidic residues" evidence="1">
    <location>
        <begin position="1149"/>
        <end position="1160"/>
    </location>
</feature>
<keyword evidence="4" id="KW-1185">Reference proteome</keyword>
<comment type="caution">
    <text evidence="3">The sequence shown here is derived from an EMBL/GenBank/DDBJ whole genome shotgun (WGS) entry which is preliminary data.</text>
</comment>
<name>A0A8H6D7Z5_9HYPO</name>
<evidence type="ECO:0000313" key="3">
    <source>
        <dbReference type="EMBL" id="KAF5706994.1"/>
    </source>
</evidence>
<evidence type="ECO:0000259" key="2">
    <source>
        <dbReference type="SMART" id="SM00382"/>
    </source>
</evidence>
<protein>
    <submittedName>
        <fullName evidence="3">TOB3 (Member of AAA-ATPase family)</fullName>
    </submittedName>
</protein>
<accession>A0A8H6D7Z5</accession>
<feature type="region of interest" description="Disordered" evidence="1">
    <location>
        <begin position="1149"/>
        <end position="1188"/>
    </location>
</feature>
<dbReference type="Pfam" id="PF00004">
    <property type="entry name" value="AAA"/>
    <property type="match status" value="1"/>
</dbReference>
<dbReference type="SUPFAM" id="SSF52540">
    <property type="entry name" value="P-loop containing nucleoside triphosphate hydrolases"/>
    <property type="match status" value="1"/>
</dbReference>
<dbReference type="GO" id="GO:0016887">
    <property type="term" value="F:ATP hydrolysis activity"/>
    <property type="evidence" value="ECO:0007669"/>
    <property type="project" value="InterPro"/>
</dbReference>